<dbReference type="RefSeq" id="WP_110170730.1">
    <property type="nucleotide sequence ID" value="NZ_CP015136.1"/>
</dbReference>
<dbReference type="InterPro" id="IPR020556">
    <property type="entry name" value="Amidase_CS"/>
</dbReference>
<dbReference type="EMBL" id="CP015136">
    <property type="protein sequence ID" value="AMY08952.1"/>
    <property type="molecule type" value="Genomic_DNA"/>
</dbReference>
<dbReference type="Pfam" id="PF01425">
    <property type="entry name" value="Amidase"/>
    <property type="match status" value="1"/>
</dbReference>
<organism evidence="2 3">
    <name type="scientific">Luteitalea pratensis</name>
    <dbReference type="NCBI Taxonomy" id="1855912"/>
    <lineage>
        <taxon>Bacteria</taxon>
        <taxon>Pseudomonadati</taxon>
        <taxon>Acidobacteriota</taxon>
        <taxon>Vicinamibacteria</taxon>
        <taxon>Vicinamibacterales</taxon>
        <taxon>Vicinamibacteraceae</taxon>
        <taxon>Luteitalea</taxon>
    </lineage>
</organism>
<dbReference type="InterPro" id="IPR023631">
    <property type="entry name" value="Amidase_dom"/>
</dbReference>
<name>A0A143PK38_LUTPR</name>
<dbReference type="SUPFAM" id="SSF75304">
    <property type="entry name" value="Amidase signature (AS) enzymes"/>
    <property type="match status" value="1"/>
</dbReference>
<dbReference type="PATRIC" id="fig|1813736.3.peg.2265"/>
<dbReference type="OrthoDB" id="9811471at2"/>
<dbReference type="PANTHER" id="PTHR11895">
    <property type="entry name" value="TRANSAMIDASE"/>
    <property type="match status" value="1"/>
</dbReference>
<evidence type="ECO:0000313" key="3">
    <source>
        <dbReference type="Proteomes" id="UP000076079"/>
    </source>
</evidence>
<dbReference type="Gene3D" id="3.90.1300.10">
    <property type="entry name" value="Amidase signature (AS) domain"/>
    <property type="match status" value="1"/>
</dbReference>
<dbReference type="PANTHER" id="PTHR11895:SF76">
    <property type="entry name" value="INDOLEACETAMIDE HYDROLASE"/>
    <property type="match status" value="1"/>
</dbReference>
<dbReference type="InterPro" id="IPR000120">
    <property type="entry name" value="Amidase"/>
</dbReference>
<evidence type="ECO:0000313" key="2">
    <source>
        <dbReference type="EMBL" id="AMY08952.1"/>
    </source>
</evidence>
<keyword evidence="3" id="KW-1185">Reference proteome</keyword>
<reference evidence="2 3" key="1">
    <citation type="journal article" date="2016" name="Genome Announc.">
        <title>First Complete Genome Sequence of a Subdivision 6 Acidobacterium Strain.</title>
        <authorList>
            <person name="Huang S."/>
            <person name="Vieira S."/>
            <person name="Bunk B."/>
            <person name="Riedel T."/>
            <person name="Sproer C."/>
            <person name="Overmann J."/>
        </authorList>
    </citation>
    <scope>NUCLEOTIDE SEQUENCE [LARGE SCALE GENOMIC DNA]</scope>
    <source>
        <strain evidence="3">DSM 100886 HEG_-6_39</strain>
    </source>
</reference>
<dbReference type="AlphaFoldDB" id="A0A143PK38"/>
<keyword evidence="2" id="KW-0808">Transferase</keyword>
<proteinExistence type="predicted"/>
<feature type="domain" description="Amidase" evidence="1">
    <location>
        <begin position="86"/>
        <end position="506"/>
    </location>
</feature>
<dbReference type="PROSITE" id="PS00571">
    <property type="entry name" value="AMIDASES"/>
    <property type="match status" value="1"/>
</dbReference>
<keyword evidence="2" id="KW-0436">Ligase</keyword>
<evidence type="ECO:0000259" key="1">
    <source>
        <dbReference type="Pfam" id="PF01425"/>
    </source>
</evidence>
<dbReference type="EC" id="6.3.5.-" evidence="2"/>
<dbReference type="PIRSF" id="PIRSF001221">
    <property type="entry name" value="Amidase_fungi"/>
    <property type="match status" value="1"/>
</dbReference>
<dbReference type="GO" id="GO:0016874">
    <property type="term" value="F:ligase activity"/>
    <property type="evidence" value="ECO:0007669"/>
    <property type="project" value="UniProtKB-KW"/>
</dbReference>
<dbReference type="InterPro" id="IPR036928">
    <property type="entry name" value="AS_sf"/>
</dbReference>
<dbReference type="Proteomes" id="UP000076079">
    <property type="component" value="Chromosome"/>
</dbReference>
<dbReference type="GO" id="GO:0016740">
    <property type="term" value="F:transferase activity"/>
    <property type="evidence" value="ECO:0007669"/>
    <property type="project" value="UniProtKB-KW"/>
</dbReference>
<accession>A0A143PK38</accession>
<sequence>MPLTRRAFAQTLGLGAVATTWQDPALRAGLPRRQGYGERLEAPALLASVQGAPQPAPRPSTGDGLCDLDAVDLAARLRRRDVSAVEVMRAHLARIEELNPRVNAIVTLVAERALADAGRADAALARGDAPGPLHGLPVAHKDLVDTAGIRTTRGSLFYKDHVPTQDAMIVTRMRAAGAVTIGKTNTPEFGAGSQTFNRVFGATRNPWDVSRTCGGSSGGAAVALACGMVPIADGSDAGGSLRNPAAWCNVVGFRPSPGRVPRGASWSPIAVAGPMARTVADVALLLSVLAGPDTADPLSLQEDPVRFRGGLDREFKGTRVAWWTGLGGLPFEPEIREVVDGTRRVFEQLGCVVEADEPDFGGVDRAFPALRYASNYSQYKELLDQRPEWVKDTIAYEVAQVEAMGGTEIARALTCQTRMYQDTHAFFTRHDFFVLPVTQVSPFDVTTPYPTAINGTPMLSYIDWMRSCWYVTLMGCPAISVPAGFTRAGLPVGLQIVGRHRDDWGVLQLARAFEQATGHGRRRPPVASA</sequence>
<reference evidence="3" key="2">
    <citation type="submission" date="2016-04" db="EMBL/GenBank/DDBJ databases">
        <title>First Complete Genome Sequence of a Subdivision 6 Acidobacterium.</title>
        <authorList>
            <person name="Huang S."/>
            <person name="Vieira S."/>
            <person name="Bunk B."/>
            <person name="Riedel T."/>
            <person name="Sproeer C."/>
            <person name="Overmann J."/>
        </authorList>
    </citation>
    <scope>NUCLEOTIDE SEQUENCE [LARGE SCALE GENOMIC DNA]</scope>
    <source>
        <strain evidence="3">DSM 100886 HEG_-6_39</strain>
    </source>
</reference>
<gene>
    <name evidence="2" type="primary">gatA_3</name>
    <name evidence="2" type="ORF">LuPra_02158</name>
</gene>
<dbReference type="STRING" id="1855912.LuPra_02158"/>
<protein>
    <submittedName>
        <fullName evidence="2">Glutamyl-tRNA(Gln) amidotransferase subunit A</fullName>
        <ecNumber evidence="2">6.3.5.-</ecNumber>
    </submittedName>
</protein>
<dbReference type="KEGG" id="abac:LuPra_02158"/>
<dbReference type="NCBIfam" id="NF005686">
    <property type="entry name" value="PRK07486.1"/>
    <property type="match status" value="1"/>
</dbReference>